<keyword evidence="3" id="KW-1185">Reference proteome</keyword>
<comment type="caution">
    <text evidence="2">The sequence shown here is derived from an EMBL/GenBank/DDBJ whole genome shotgun (WGS) entry which is preliminary data.</text>
</comment>
<dbReference type="EMBL" id="CAJNDS010001924">
    <property type="protein sequence ID" value="CAE7289535.1"/>
    <property type="molecule type" value="Genomic_DNA"/>
</dbReference>
<protein>
    <submittedName>
        <fullName evidence="2">Uncharacterized protein</fullName>
    </submittedName>
</protein>
<gene>
    <name evidence="2" type="ORF">SNAT2548_LOCUS15285</name>
</gene>
<evidence type="ECO:0000313" key="2">
    <source>
        <dbReference type="EMBL" id="CAE7289535.1"/>
    </source>
</evidence>
<proteinExistence type="predicted"/>
<organism evidence="2 3">
    <name type="scientific">Symbiodinium natans</name>
    <dbReference type="NCBI Taxonomy" id="878477"/>
    <lineage>
        <taxon>Eukaryota</taxon>
        <taxon>Sar</taxon>
        <taxon>Alveolata</taxon>
        <taxon>Dinophyceae</taxon>
        <taxon>Suessiales</taxon>
        <taxon>Symbiodiniaceae</taxon>
        <taxon>Symbiodinium</taxon>
    </lineage>
</organism>
<sequence>MFLALGVDHEDSQKGANMMCHFIPALYKKDVQAHQMLVLQLENLRSILFAIVAKFVAQDVAPFGPCETQASRSIRWMAEDAEIQSVMWVTPFAGEDVGSINPRKCRTSRRMGMGSTAATPPACSARWGDS</sequence>
<accession>A0A812N0H9</accession>
<dbReference type="AlphaFoldDB" id="A0A812N0H9"/>
<evidence type="ECO:0000256" key="1">
    <source>
        <dbReference type="SAM" id="MobiDB-lite"/>
    </source>
</evidence>
<evidence type="ECO:0000313" key="3">
    <source>
        <dbReference type="Proteomes" id="UP000604046"/>
    </source>
</evidence>
<dbReference type="Proteomes" id="UP000604046">
    <property type="component" value="Unassembled WGS sequence"/>
</dbReference>
<feature type="region of interest" description="Disordered" evidence="1">
    <location>
        <begin position="104"/>
        <end position="130"/>
    </location>
</feature>
<reference evidence="2" key="1">
    <citation type="submission" date="2021-02" db="EMBL/GenBank/DDBJ databases">
        <authorList>
            <person name="Dougan E. K."/>
            <person name="Rhodes N."/>
            <person name="Thang M."/>
            <person name="Chan C."/>
        </authorList>
    </citation>
    <scope>NUCLEOTIDE SEQUENCE</scope>
</reference>
<name>A0A812N0H9_9DINO</name>